<dbReference type="PANTHER" id="PTHR39430:SF1">
    <property type="entry name" value="PROTEASE"/>
    <property type="match status" value="1"/>
</dbReference>
<name>A0A918FHV3_AGRME</name>
<feature type="transmembrane region" description="Helical" evidence="2">
    <location>
        <begin position="246"/>
        <end position="265"/>
    </location>
</feature>
<keyword evidence="5" id="KW-1185">Reference proteome</keyword>
<reference evidence="4" key="1">
    <citation type="journal article" date="2014" name="Int. J. Syst. Evol. Microbiol.">
        <title>Complete genome sequence of Corynebacterium casei LMG S-19264T (=DSM 44701T), isolated from a smear-ripened cheese.</title>
        <authorList>
            <consortium name="US DOE Joint Genome Institute (JGI-PGF)"/>
            <person name="Walter F."/>
            <person name="Albersmeier A."/>
            <person name="Kalinowski J."/>
            <person name="Ruckert C."/>
        </authorList>
    </citation>
    <scope>NUCLEOTIDE SEQUENCE</scope>
    <source>
        <strain evidence="4">JCM 3346</strain>
    </source>
</reference>
<evidence type="ECO:0000313" key="4">
    <source>
        <dbReference type="EMBL" id="GGR38606.1"/>
    </source>
</evidence>
<protein>
    <submittedName>
        <fullName evidence="4">Abortive infection protein</fullName>
    </submittedName>
</protein>
<dbReference type="Proteomes" id="UP000610303">
    <property type="component" value="Unassembled WGS sequence"/>
</dbReference>
<organism evidence="4 5">
    <name type="scientific">Agromyces mediolanus</name>
    <name type="common">Corynebacterium mediolanum</name>
    <dbReference type="NCBI Taxonomy" id="41986"/>
    <lineage>
        <taxon>Bacteria</taxon>
        <taxon>Bacillati</taxon>
        <taxon>Actinomycetota</taxon>
        <taxon>Actinomycetes</taxon>
        <taxon>Micrococcales</taxon>
        <taxon>Microbacteriaceae</taxon>
        <taxon>Agromyces</taxon>
    </lineage>
</organism>
<dbReference type="InterPro" id="IPR003675">
    <property type="entry name" value="Rce1/LyrA-like_dom"/>
</dbReference>
<evidence type="ECO:0000256" key="1">
    <source>
        <dbReference type="SAM" id="MobiDB-lite"/>
    </source>
</evidence>
<dbReference type="EMBL" id="BMRJ01000009">
    <property type="protein sequence ID" value="GGR38606.1"/>
    <property type="molecule type" value="Genomic_DNA"/>
</dbReference>
<accession>A0A918FHV3</accession>
<keyword evidence="2" id="KW-0472">Membrane</keyword>
<feature type="transmembrane region" description="Helical" evidence="2">
    <location>
        <begin position="73"/>
        <end position="100"/>
    </location>
</feature>
<evidence type="ECO:0000313" key="5">
    <source>
        <dbReference type="Proteomes" id="UP000610303"/>
    </source>
</evidence>
<evidence type="ECO:0000256" key="2">
    <source>
        <dbReference type="SAM" id="Phobius"/>
    </source>
</evidence>
<reference evidence="4" key="2">
    <citation type="submission" date="2020-09" db="EMBL/GenBank/DDBJ databases">
        <authorList>
            <person name="Sun Q."/>
            <person name="Ohkuma M."/>
        </authorList>
    </citation>
    <scope>NUCLEOTIDE SEQUENCE</scope>
    <source>
        <strain evidence="4">JCM 3346</strain>
    </source>
</reference>
<dbReference type="GO" id="GO:0080120">
    <property type="term" value="P:CAAX-box protein maturation"/>
    <property type="evidence" value="ECO:0007669"/>
    <property type="project" value="UniProtKB-ARBA"/>
</dbReference>
<keyword evidence="2" id="KW-0812">Transmembrane</keyword>
<comment type="caution">
    <text evidence="4">The sequence shown here is derived from an EMBL/GenBank/DDBJ whole genome shotgun (WGS) entry which is preliminary data.</text>
</comment>
<feature type="transmembrane region" description="Helical" evidence="2">
    <location>
        <begin position="192"/>
        <end position="210"/>
    </location>
</feature>
<feature type="domain" description="CAAX prenyl protease 2/Lysostaphin resistance protein A-like" evidence="3">
    <location>
        <begin position="116"/>
        <end position="204"/>
    </location>
</feature>
<feature type="region of interest" description="Disordered" evidence="1">
    <location>
        <begin position="274"/>
        <end position="295"/>
    </location>
</feature>
<keyword evidence="2" id="KW-1133">Transmembrane helix</keyword>
<evidence type="ECO:0000259" key="3">
    <source>
        <dbReference type="Pfam" id="PF02517"/>
    </source>
</evidence>
<feature type="transmembrane region" description="Helical" evidence="2">
    <location>
        <begin position="146"/>
        <end position="163"/>
    </location>
</feature>
<gene>
    <name evidence="4" type="ORF">GCM10010196_35570</name>
</gene>
<feature type="transmembrane region" description="Helical" evidence="2">
    <location>
        <begin position="169"/>
        <end position="187"/>
    </location>
</feature>
<dbReference type="GO" id="GO:0004175">
    <property type="term" value="F:endopeptidase activity"/>
    <property type="evidence" value="ECO:0007669"/>
    <property type="project" value="UniProtKB-ARBA"/>
</dbReference>
<dbReference type="PANTHER" id="PTHR39430">
    <property type="entry name" value="MEMBRANE-ASSOCIATED PROTEASE-RELATED"/>
    <property type="match status" value="1"/>
</dbReference>
<dbReference type="AlphaFoldDB" id="A0A918FHV3"/>
<sequence length="295" mass="30912">MIVIGTLLVVQIGTISALAIAFPVPDGSPMSQVQEAIGDAAGILVIVLWVVLFERRAIARLGLHKPARGIGNLLVGIVAGLALVSIPVLFLLFTGAYVVVDTPAGTTSGFSALPMVMAMLALVVVQGGGEEVLFRGFLLQNQVHKVPAWLAVLLPAFVFTVVHQVLSKPLPFITIFAYAVFASLIVLRNNSLWGIMGLHAGWNWAMGYLYGIQVSGLPNKTETIVNLAPADDAPDWLTGGAFGTEGGLAAAVTIVLATGIAYLSLRKRARAWPDAPETPRAPAVAEQAGTTSATE</sequence>
<dbReference type="RefSeq" id="WP_189086767.1">
    <property type="nucleotide sequence ID" value="NZ_BMRJ01000009.1"/>
</dbReference>
<feature type="transmembrane region" description="Helical" evidence="2">
    <location>
        <begin position="37"/>
        <end position="53"/>
    </location>
</feature>
<proteinExistence type="predicted"/>
<dbReference type="Pfam" id="PF02517">
    <property type="entry name" value="Rce1-like"/>
    <property type="match status" value="1"/>
</dbReference>
<feature type="transmembrane region" description="Helical" evidence="2">
    <location>
        <begin position="112"/>
        <end position="134"/>
    </location>
</feature>